<dbReference type="AlphaFoldDB" id="A0A0C9X0X2"/>
<dbReference type="PANTHER" id="PTHR46177">
    <property type="entry name" value="INTEGRASE CATALYTIC DOMAIN-CONTAINING PROTEIN"/>
    <property type="match status" value="1"/>
</dbReference>
<organism evidence="2 3">
    <name type="scientific">Laccaria amethystina LaAM-08-1</name>
    <dbReference type="NCBI Taxonomy" id="1095629"/>
    <lineage>
        <taxon>Eukaryota</taxon>
        <taxon>Fungi</taxon>
        <taxon>Dikarya</taxon>
        <taxon>Basidiomycota</taxon>
        <taxon>Agaricomycotina</taxon>
        <taxon>Agaricomycetes</taxon>
        <taxon>Agaricomycetidae</taxon>
        <taxon>Agaricales</taxon>
        <taxon>Agaricineae</taxon>
        <taxon>Hydnangiaceae</taxon>
        <taxon>Laccaria</taxon>
    </lineage>
</organism>
<dbReference type="EMBL" id="KN838661">
    <property type="protein sequence ID" value="KIJ98775.1"/>
    <property type="molecule type" value="Genomic_DNA"/>
</dbReference>
<sequence>MRALDSEAYDAREPTAKRIPRGLIISLGPHHEWSCDGHDKLSAIGFPIWGVRDVWSKMWLGLWVVPNNRLLKAIAYLYLSLIVDLGGMPLQSTTDCGSETTLMYGLANALREQFSPELNEVNIGPAHRFMKSVHNIMIERGWNQVHNKWGMNIKMFWENGTEVYDSSNPVQYELVQWLWPKLIQEELDHFCEVNNDHKPKKMTASKLPSGVSPHVAFTLPEKYGGENCLQPLDITVVQGLMEDLGGEELVQFVSPEYAVHVEEVFNSLGVEELTTANVWNVFTAMLPHM</sequence>
<evidence type="ECO:0000259" key="1">
    <source>
        <dbReference type="Pfam" id="PF24764"/>
    </source>
</evidence>
<evidence type="ECO:0000313" key="3">
    <source>
        <dbReference type="Proteomes" id="UP000054477"/>
    </source>
</evidence>
<dbReference type="OrthoDB" id="5392716at2759"/>
<feature type="domain" description="Integrase core" evidence="1">
    <location>
        <begin position="29"/>
        <end position="199"/>
    </location>
</feature>
<reference evidence="3" key="2">
    <citation type="submission" date="2015-01" db="EMBL/GenBank/DDBJ databases">
        <title>Evolutionary Origins and Diversification of the Mycorrhizal Mutualists.</title>
        <authorList>
            <consortium name="DOE Joint Genome Institute"/>
            <consortium name="Mycorrhizal Genomics Consortium"/>
            <person name="Kohler A."/>
            <person name="Kuo A."/>
            <person name="Nagy L.G."/>
            <person name="Floudas D."/>
            <person name="Copeland A."/>
            <person name="Barry K.W."/>
            <person name="Cichocki N."/>
            <person name="Veneault-Fourrey C."/>
            <person name="LaButti K."/>
            <person name="Lindquist E.A."/>
            <person name="Lipzen A."/>
            <person name="Lundell T."/>
            <person name="Morin E."/>
            <person name="Murat C."/>
            <person name="Riley R."/>
            <person name="Ohm R."/>
            <person name="Sun H."/>
            <person name="Tunlid A."/>
            <person name="Henrissat B."/>
            <person name="Grigoriev I.V."/>
            <person name="Hibbett D.S."/>
            <person name="Martin F."/>
        </authorList>
    </citation>
    <scope>NUCLEOTIDE SEQUENCE [LARGE SCALE GENOMIC DNA]</scope>
    <source>
        <strain evidence="3">LaAM-08-1</strain>
    </source>
</reference>
<dbReference type="InterPro" id="IPR058913">
    <property type="entry name" value="Integrase_dom_put"/>
</dbReference>
<evidence type="ECO:0000313" key="2">
    <source>
        <dbReference type="EMBL" id="KIJ98775.1"/>
    </source>
</evidence>
<reference evidence="2 3" key="1">
    <citation type="submission" date="2014-04" db="EMBL/GenBank/DDBJ databases">
        <authorList>
            <consortium name="DOE Joint Genome Institute"/>
            <person name="Kuo A."/>
            <person name="Kohler A."/>
            <person name="Nagy L.G."/>
            <person name="Floudas D."/>
            <person name="Copeland A."/>
            <person name="Barry K.W."/>
            <person name="Cichocki N."/>
            <person name="Veneault-Fourrey C."/>
            <person name="LaButti K."/>
            <person name="Lindquist E.A."/>
            <person name="Lipzen A."/>
            <person name="Lundell T."/>
            <person name="Morin E."/>
            <person name="Murat C."/>
            <person name="Sun H."/>
            <person name="Tunlid A."/>
            <person name="Henrissat B."/>
            <person name="Grigoriev I.V."/>
            <person name="Hibbett D.S."/>
            <person name="Martin F."/>
            <person name="Nordberg H.P."/>
            <person name="Cantor M.N."/>
            <person name="Hua S.X."/>
        </authorList>
    </citation>
    <scope>NUCLEOTIDE SEQUENCE [LARGE SCALE GENOMIC DNA]</scope>
    <source>
        <strain evidence="2 3">LaAM-08-1</strain>
    </source>
</reference>
<name>A0A0C9X0X2_9AGAR</name>
<keyword evidence="3" id="KW-1185">Reference proteome</keyword>
<dbReference type="HOGENOM" id="CLU_039761_0_1_1"/>
<dbReference type="Proteomes" id="UP000054477">
    <property type="component" value="Unassembled WGS sequence"/>
</dbReference>
<proteinExistence type="predicted"/>
<protein>
    <recommendedName>
        <fullName evidence="1">Integrase core domain-containing protein</fullName>
    </recommendedName>
</protein>
<accession>A0A0C9X0X2</accession>
<dbReference type="PANTHER" id="PTHR46177:SF1">
    <property type="entry name" value="INTEGRASE CATALYTIC DOMAIN-CONTAINING PROTEIN"/>
    <property type="match status" value="1"/>
</dbReference>
<gene>
    <name evidence="2" type="ORF">K443DRAFT_103392</name>
</gene>
<dbReference type="Pfam" id="PF24764">
    <property type="entry name" value="rva_4"/>
    <property type="match status" value="1"/>
</dbReference>
<dbReference type="STRING" id="1095629.A0A0C9X0X2"/>